<dbReference type="InterPro" id="IPR050090">
    <property type="entry name" value="Tyrosine_recombinase_XerCD"/>
</dbReference>
<dbReference type="CDD" id="cd01189">
    <property type="entry name" value="INT_ICEBs1_C_like"/>
    <property type="match status" value="1"/>
</dbReference>
<evidence type="ECO:0000256" key="4">
    <source>
        <dbReference type="SAM" id="MobiDB-lite"/>
    </source>
</evidence>
<evidence type="ECO:0000313" key="6">
    <source>
        <dbReference type="EMBL" id="RCG15132.1"/>
    </source>
</evidence>
<proteinExistence type="inferred from homology"/>
<feature type="region of interest" description="Disordered" evidence="4">
    <location>
        <begin position="1"/>
        <end position="21"/>
    </location>
</feature>
<accession>A0A367EBM0</accession>
<dbReference type="PANTHER" id="PTHR30349:SF64">
    <property type="entry name" value="PROPHAGE INTEGRASE INTD-RELATED"/>
    <property type="match status" value="1"/>
</dbReference>
<name>A0A367EBM0_9ACTN</name>
<dbReference type="GO" id="GO:0015074">
    <property type="term" value="P:DNA integration"/>
    <property type="evidence" value="ECO:0007669"/>
    <property type="project" value="InterPro"/>
</dbReference>
<dbReference type="Pfam" id="PF00589">
    <property type="entry name" value="Phage_integrase"/>
    <property type="match status" value="1"/>
</dbReference>
<dbReference type="Gene3D" id="1.10.443.10">
    <property type="entry name" value="Intergrase catalytic core"/>
    <property type="match status" value="1"/>
</dbReference>
<evidence type="ECO:0000256" key="1">
    <source>
        <dbReference type="ARBA" id="ARBA00008857"/>
    </source>
</evidence>
<dbReference type="EMBL" id="QOIM01000042">
    <property type="protein sequence ID" value="RCG15132.1"/>
    <property type="molecule type" value="Genomic_DNA"/>
</dbReference>
<organism evidence="6 7">
    <name type="scientific">Streptomyces reniochalinae</name>
    <dbReference type="NCBI Taxonomy" id="2250578"/>
    <lineage>
        <taxon>Bacteria</taxon>
        <taxon>Bacillati</taxon>
        <taxon>Actinomycetota</taxon>
        <taxon>Actinomycetes</taxon>
        <taxon>Kitasatosporales</taxon>
        <taxon>Streptomycetaceae</taxon>
        <taxon>Streptomyces</taxon>
    </lineage>
</organism>
<dbReference type="GO" id="GO:0006310">
    <property type="term" value="P:DNA recombination"/>
    <property type="evidence" value="ECO:0007669"/>
    <property type="project" value="UniProtKB-KW"/>
</dbReference>
<dbReference type="Gene3D" id="1.10.150.130">
    <property type="match status" value="1"/>
</dbReference>
<dbReference type="GO" id="GO:0003677">
    <property type="term" value="F:DNA binding"/>
    <property type="evidence" value="ECO:0007669"/>
    <property type="project" value="UniProtKB-KW"/>
</dbReference>
<keyword evidence="7" id="KW-1185">Reference proteome</keyword>
<dbReference type="Proteomes" id="UP000253507">
    <property type="component" value="Unassembled WGS sequence"/>
</dbReference>
<dbReference type="PANTHER" id="PTHR30349">
    <property type="entry name" value="PHAGE INTEGRASE-RELATED"/>
    <property type="match status" value="1"/>
</dbReference>
<keyword evidence="2" id="KW-0238">DNA-binding</keyword>
<evidence type="ECO:0000259" key="5">
    <source>
        <dbReference type="PROSITE" id="PS51898"/>
    </source>
</evidence>
<dbReference type="InterPro" id="IPR011010">
    <property type="entry name" value="DNA_brk_join_enz"/>
</dbReference>
<gene>
    <name evidence="6" type="ORF">DQ392_27790</name>
</gene>
<feature type="compositionally biased region" description="Polar residues" evidence="4">
    <location>
        <begin position="8"/>
        <end position="19"/>
    </location>
</feature>
<protein>
    <submittedName>
        <fullName evidence="6">Site-specific integrase</fullName>
    </submittedName>
</protein>
<sequence length="442" mass="50275">MGEALQASVVQPTRVTQGARTPLPGYIEDRWLKKRPNKETGKRERTTLWGKCTRYRVKGIPEVRDRSFDTVADAKAWLAEAQTDSRRSDFVDARDGAIILSEYVEKHWWPSQVHPAQTLESMQYRIWGHLLPRLGNLALRDIGVAELRRWSADIQREVGAGTAHLAWVYLKAILEAAVEDKRLYRNPCKGSRSIKPPKRPERKARAWHRDRVERVRGHLPERYQVTVDLGVGSGLRQGEAFALSTDDVHEDFAHIERQVIRYKSQLYFGPPKGGKERDVPLPPSLAKRIISHQERFPPVNVTLPWLDPEEPDVPRSQRRLVTVPLLVYTTRRSVINRSVWNTKTWKPALAAAGVISPLAVPAEGEKPSRVWEPSREHGFHVLRHTYASIMLEAGESIVSLAKWLGHSDPAFTLRTYTHFMPQAGARGMKSLQSWLSNAPVSP</sequence>
<evidence type="ECO:0000256" key="2">
    <source>
        <dbReference type="ARBA" id="ARBA00023125"/>
    </source>
</evidence>
<evidence type="ECO:0000313" key="7">
    <source>
        <dbReference type="Proteomes" id="UP000253507"/>
    </source>
</evidence>
<keyword evidence="3" id="KW-0233">DNA recombination</keyword>
<dbReference type="InterPro" id="IPR013762">
    <property type="entry name" value="Integrase-like_cat_sf"/>
</dbReference>
<comment type="caution">
    <text evidence="6">The sequence shown here is derived from an EMBL/GenBank/DDBJ whole genome shotgun (WGS) entry which is preliminary data.</text>
</comment>
<reference evidence="6 7" key="1">
    <citation type="submission" date="2018-06" db="EMBL/GenBank/DDBJ databases">
        <title>Streptomyces reniochalinae sp. nov. and Streptomyces diacarnus sp. nov. from marine sponges.</title>
        <authorList>
            <person name="Li L."/>
        </authorList>
    </citation>
    <scope>NUCLEOTIDE SEQUENCE [LARGE SCALE GENOMIC DNA]</scope>
    <source>
        <strain evidence="6 7">LHW50302</strain>
    </source>
</reference>
<feature type="domain" description="Tyr recombinase" evidence="5">
    <location>
        <begin position="202"/>
        <end position="429"/>
    </location>
</feature>
<dbReference type="InterPro" id="IPR002104">
    <property type="entry name" value="Integrase_catalytic"/>
</dbReference>
<evidence type="ECO:0000256" key="3">
    <source>
        <dbReference type="ARBA" id="ARBA00023172"/>
    </source>
</evidence>
<dbReference type="SUPFAM" id="SSF56349">
    <property type="entry name" value="DNA breaking-rejoining enzymes"/>
    <property type="match status" value="1"/>
</dbReference>
<dbReference type="PROSITE" id="PS51898">
    <property type="entry name" value="TYR_RECOMBINASE"/>
    <property type="match status" value="1"/>
</dbReference>
<dbReference type="InterPro" id="IPR010998">
    <property type="entry name" value="Integrase_recombinase_N"/>
</dbReference>
<comment type="similarity">
    <text evidence="1">Belongs to the 'phage' integrase family.</text>
</comment>
<dbReference type="OrthoDB" id="1822491at2"/>
<dbReference type="AlphaFoldDB" id="A0A367EBM0"/>